<feature type="domain" description="3-octaprenyl-4-hydroxybenzoate carboxy-lyase-like Rift-related" evidence="2">
    <location>
        <begin position="122"/>
        <end position="321"/>
    </location>
</feature>
<name>A0AAU9EVD8_9BACT</name>
<sequence>MQAPLNMRQFVKALESRGWLKRVSEEVDPFLEITALSDAVMKAGGPALMFEKVKGVSCPLAINLFGSPQRMALALGVEHLDEVAGRLRGLLELELPSGGLWSKLLSVLPKLKELKAFAPQKVKSAPCQEVVLRGEQASLDLLPILTCWPQDAGPFITLPQVITADPDTGKHNVGMYRLQRFDEHTTGMHWHRHKGGASHYRRAKELGQKLPVAVALGGAPASVYAACAPLPENLPEYMFSGFLLRRPVELVQAVTSELLVPAEAEVIIEGYVDPAEPLRVEGPFGDHTGYYSLADDYPVLHVTAVTHRKDYLYPTTIVGIPPMEDYYLGMATERIFLPLLQTVLPEVVDYHMPAEGVFHNLVFVSIKKDHPGQAYKVMNALWGQGQMMFAKILVIVDADVDVQDPQRAWWEALNHIDPQRDILFSKGPADVLDHAAQLPCLHSKMGIDGTKKLPGEGFERPWPERIAMDPEVERAALARLKAWGLVTPEK</sequence>
<dbReference type="SUPFAM" id="SSF50475">
    <property type="entry name" value="FMN-binding split barrel"/>
    <property type="match status" value="1"/>
</dbReference>
<dbReference type="RefSeq" id="WP_338606186.1">
    <property type="nucleotide sequence ID" value="NZ_AP028679.1"/>
</dbReference>
<feature type="domain" description="3-octaprenyl-4-hydroxybenzoate carboxy-lyase-like N-terminal" evidence="3">
    <location>
        <begin position="12"/>
        <end position="84"/>
    </location>
</feature>
<dbReference type="KEGG" id="dmp:FAK_15470"/>
<dbReference type="SUPFAM" id="SSF143968">
    <property type="entry name" value="UbiD C-terminal domain-like"/>
    <property type="match status" value="1"/>
</dbReference>
<dbReference type="Pfam" id="PF20695">
    <property type="entry name" value="UbiD_N"/>
    <property type="match status" value="1"/>
</dbReference>
<evidence type="ECO:0000256" key="1">
    <source>
        <dbReference type="ARBA" id="ARBA00010021"/>
    </source>
</evidence>
<reference evidence="6" key="1">
    <citation type="journal article" date="2023" name="Arch. Microbiol.">
        <title>Desulfoferula mesophilus gen. nov. sp. nov., a mesophilic sulfate-reducing bacterium isolated from a brackish lake sediment.</title>
        <authorList>
            <person name="Watanabe T."/>
            <person name="Yabe T."/>
            <person name="Tsuji J.M."/>
            <person name="Fukui M."/>
        </authorList>
    </citation>
    <scope>NUCLEOTIDE SEQUENCE [LARGE SCALE GENOMIC DNA]</scope>
    <source>
        <strain evidence="6">12FAK</strain>
    </source>
</reference>
<keyword evidence="6" id="KW-1185">Reference proteome</keyword>
<evidence type="ECO:0000259" key="3">
    <source>
        <dbReference type="Pfam" id="PF20695"/>
    </source>
</evidence>
<proteinExistence type="inferred from homology"/>
<dbReference type="InterPro" id="IPR049381">
    <property type="entry name" value="UbiD-like_C"/>
</dbReference>
<evidence type="ECO:0000313" key="5">
    <source>
        <dbReference type="EMBL" id="BEQ14481.1"/>
    </source>
</evidence>
<accession>A0AAU9EVD8</accession>
<dbReference type="NCBIfam" id="TIGR03701">
    <property type="entry name" value="mena_SCO4490"/>
    <property type="match status" value="1"/>
</dbReference>
<dbReference type="InterPro" id="IPR022390">
    <property type="entry name" value="HBDC"/>
</dbReference>
<dbReference type="GO" id="GO:0006744">
    <property type="term" value="P:ubiquinone biosynthetic process"/>
    <property type="evidence" value="ECO:0007669"/>
    <property type="project" value="TreeGrafter"/>
</dbReference>
<evidence type="ECO:0000313" key="6">
    <source>
        <dbReference type="Proteomes" id="UP001366166"/>
    </source>
</evidence>
<dbReference type="Proteomes" id="UP001366166">
    <property type="component" value="Chromosome"/>
</dbReference>
<dbReference type="Pfam" id="PF01977">
    <property type="entry name" value="UbiD"/>
    <property type="match status" value="1"/>
</dbReference>
<protein>
    <submittedName>
        <fullName evidence="5">Menaquinone biosynthesis decarboxylase</fullName>
    </submittedName>
</protein>
<dbReference type="EMBL" id="AP028679">
    <property type="protein sequence ID" value="BEQ14481.1"/>
    <property type="molecule type" value="Genomic_DNA"/>
</dbReference>
<dbReference type="InterPro" id="IPR049383">
    <property type="entry name" value="UbiD-like_N"/>
</dbReference>
<evidence type="ECO:0000259" key="4">
    <source>
        <dbReference type="Pfam" id="PF20696"/>
    </source>
</evidence>
<dbReference type="PANTHER" id="PTHR30108">
    <property type="entry name" value="3-OCTAPRENYL-4-HYDROXYBENZOATE CARBOXY-LYASE-RELATED"/>
    <property type="match status" value="1"/>
</dbReference>
<dbReference type="GO" id="GO:0008694">
    <property type="term" value="F:4-hydroxy-3-polyprenylbenzoate decarboxylase activity"/>
    <property type="evidence" value="ECO:0007669"/>
    <property type="project" value="TreeGrafter"/>
</dbReference>
<comment type="similarity">
    <text evidence="1">Belongs to the UbiD family.</text>
</comment>
<dbReference type="NCBIfam" id="TIGR00148">
    <property type="entry name" value="UbiD family decarboxylase"/>
    <property type="match status" value="1"/>
</dbReference>
<gene>
    <name evidence="5" type="ORF">FAK_15470</name>
</gene>
<dbReference type="Gene3D" id="3.40.1670.10">
    <property type="entry name" value="UbiD C-terminal domain-like"/>
    <property type="match status" value="1"/>
</dbReference>
<dbReference type="PANTHER" id="PTHR30108:SF17">
    <property type="entry name" value="FERULIC ACID DECARBOXYLASE 1"/>
    <property type="match status" value="1"/>
</dbReference>
<dbReference type="AlphaFoldDB" id="A0AAU9EVD8"/>
<dbReference type="GO" id="GO:0005829">
    <property type="term" value="C:cytosol"/>
    <property type="evidence" value="ECO:0007669"/>
    <property type="project" value="TreeGrafter"/>
</dbReference>
<feature type="domain" description="3-octaprenyl-4-hydroxybenzoate carboxy-lyase-like C-terminal" evidence="4">
    <location>
        <begin position="327"/>
        <end position="448"/>
    </location>
</feature>
<dbReference type="Pfam" id="PF20696">
    <property type="entry name" value="UbiD_C"/>
    <property type="match status" value="1"/>
</dbReference>
<organism evidence="5 6">
    <name type="scientific">Desulfoferula mesophila</name>
    <dbReference type="NCBI Taxonomy" id="3058419"/>
    <lineage>
        <taxon>Bacteria</taxon>
        <taxon>Pseudomonadati</taxon>
        <taxon>Thermodesulfobacteriota</taxon>
        <taxon>Desulfarculia</taxon>
        <taxon>Desulfarculales</taxon>
        <taxon>Desulfarculaceae</taxon>
        <taxon>Desulfoferula</taxon>
    </lineage>
</organism>
<dbReference type="InterPro" id="IPR002830">
    <property type="entry name" value="UbiD"/>
</dbReference>
<evidence type="ECO:0000259" key="2">
    <source>
        <dbReference type="Pfam" id="PF01977"/>
    </source>
</evidence>
<dbReference type="InterPro" id="IPR048304">
    <property type="entry name" value="UbiD_Rift_dom"/>
</dbReference>